<evidence type="ECO:0000256" key="1">
    <source>
        <dbReference type="SAM" id="Phobius"/>
    </source>
</evidence>
<reference evidence="2 3" key="1">
    <citation type="submission" date="2024-02" db="EMBL/GenBank/DDBJ databases">
        <title>Distribution and functional of Brevundimonas-related endobacteria within Verticillium dahliae.</title>
        <authorList>
            <person name="Zeng H."/>
        </authorList>
    </citation>
    <scope>NUCLEOTIDE SEQUENCE [LARGE SCALE GENOMIC DNA]</scope>
    <source>
        <strain evidence="2 3">TRM 44200</strain>
    </source>
</reference>
<organism evidence="2 3">
    <name type="scientific">Brevundimonas olei</name>
    <dbReference type="NCBI Taxonomy" id="657642"/>
    <lineage>
        <taxon>Bacteria</taxon>
        <taxon>Pseudomonadati</taxon>
        <taxon>Pseudomonadota</taxon>
        <taxon>Alphaproteobacteria</taxon>
        <taxon>Caulobacterales</taxon>
        <taxon>Caulobacteraceae</taxon>
        <taxon>Brevundimonas</taxon>
    </lineage>
</organism>
<keyword evidence="3" id="KW-1185">Reference proteome</keyword>
<evidence type="ECO:0008006" key="4">
    <source>
        <dbReference type="Google" id="ProtNLM"/>
    </source>
</evidence>
<accession>A0ABZ2IAD0</accession>
<proteinExistence type="predicted"/>
<dbReference type="RefSeq" id="WP_338576899.1">
    <property type="nucleotide sequence ID" value="NZ_CP146369.1"/>
</dbReference>
<sequence length="357" mass="38558">MTRLLAARKKIVAIGDFLARNPTLRAVGRRTHLLSFMDGGMRFGAAAGAAAPWRALVLGAPREEHDAIDRAFPEFRKLFVAKRVKTGRMYDELVRHPGTAILAWGVAAGPQLAKLQSRGIKDHPVLYVDRAPIDLINEAEHLSGYVLDWTGLYCNSRRASDLETILNGFPFIDHPELLAATTTLIRTRFPKSALSGPVVVVCQHRSDPPALFAGATHPDVKALVEMAKDENPRSEIVLVQVCPLGGALVKHREELEKLGTVAPPEAVPELLTRASRVYVASANLGFHALLGGVPVTTLGGPFYAGWGLTDDRRPVPRRQRSLSLSALAAGVLVLYGRFLRSGSLVSAVSGVDAEPAK</sequence>
<protein>
    <recommendedName>
        <fullName evidence="4">Capsular biosynthesis protein</fullName>
    </recommendedName>
</protein>
<name>A0ABZ2IAD0_9CAUL</name>
<dbReference type="Proteomes" id="UP001363460">
    <property type="component" value="Chromosome"/>
</dbReference>
<dbReference type="Pfam" id="PF05159">
    <property type="entry name" value="Capsule_synth"/>
    <property type="match status" value="1"/>
</dbReference>
<gene>
    <name evidence="2" type="ORF">V8J38_15250</name>
</gene>
<dbReference type="InterPro" id="IPR007833">
    <property type="entry name" value="Capsule_polysaccharide_synth"/>
</dbReference>
<keyword evidence="1" id="KW-0812">Transmembrane</keyword>
<keyword evidence="1" id="KW-0472">Membrane</keyword>
<dbReference type="EMBL" id="CP146369">
    <property type="protein sequence ID" value="WWT54587.1"/>
    <property type="molecule type" value="Genomic_DNA"/>
</dbReference>
<evidence type="ECO:0000313" key="2">
    <source>
        <dbReference type="EMBL" id="WWT54587.1"/>
    </source>
</evidence>
<feature type="transmembrane region" description="Helical" evidence="1">
    <location>
        <begin position="322"/>
        <end position="339"/>
    </location>
</feature>
<evidence type="ECO:0000313" key="3">
    <source>
        <dbReference type="Proteomes" id="UP001363460"/>
    </source>
</evidence>
<keyword evidence="1" id="KW-1133">Transmembrane helix</keyword>